<organism evidence="2 3">
    <name type="scientific">Rhizobium multihospitium</name>
    <dbReference type="NCBI Taxonomy" id="410764"/>
    <lineage>
        <taxon>Bacteria</taxon>
        <taxon>Pseudomonadati</taxon>
        <taxon>Pseudomonadota</taxon>
        <taxon>Alphaproteobacteria</taxon>
        <taxon>Hyphomicrobiales</taxon>
        <taxon>Rhizobiaceae</taxon>
        <taxon>Rhizobium/Agrobacterium group</taxon>
        <taxon>Rhizobium</taxon>
    </lineage>
</organism>
<feature type="transmembrane region" description="Helical" evidence="1">
    <location>
        <begin position="50"/>
        <end position="80"/>
    </location>
</feature>
<dbReference type="STRING" id="410764.GA0061103_0872"/>
<name>A0A1C3XE95_9HYPH</name>
<dbReference type="EMBL" id="FMAG01000016">
    <property type="protein sequence ID" value="SCB50620.1"/>
    <property type="molecule type" value="Genomic_DNA"/>
</dbReference>
<keyword evidence="1" id="KW-1133">Transmembrane helix</keyword>
<accession>A0A1C3XE95</accession>
<dbReference type="InterPro" id="IPR004676">
    <property type="entry name" value="Cd-R_transporter"/>
</dbReference>
<dbReference type="AlphaFoldDB" id="A0A1C3XE95"/>
<keyword evidence="1" id="KW-0472">Membrane</keyword>
<sequence length="203" mass="22055">MGYVLGVLGVAIATFTSTNIDDIFVLLGFFADPKFRLRQIIVGQYLGIGVLYGVSAIASLLALVIPATYIGLLGFAPIYFGLRRLWELWNGVETDDNPEDHTKASAGHGNIMAVTLVTIANGGDNISVYTPLFATRSAYEVLTIGCIFAVLTAIWLVTAHSLVNHPTIGAPIRRHGHRIVPFVLIALGILILYEAETISLFWR</sequence>
<reference evidence="3" key="1">
    <citation type="submission" date="2016-08" db="EMBL/GenBank/DDBJ databases">
        <authorList>
            <person name="Varghese N."/>
            <person name="Submissions Spin"/>
        </authorList>
    </citation>
    <scope>NUCLEOTIDE SEQUENCE [LARGE SCALE GENOMIC DNA]</scope>
    <source>
        <strain evidence="3">HAMBI 2975</strain>
    </source>
</reference>
<keyword evidence="3" id="KW-1185">Reference proteome</keyword>
<protein>
    <submittedName>
        <fullName evidence="2">Cadmium resistance protein CadD, predicted permease</fullName>
    </submittedName>
</protein>
<feature type="transmembrane region" description="Helical" evidence="1">
    <location>
        <begin position="138"/>
        <end position="158"/>
    </location>
</feature>
<evidence type="ECO:0000313" key="3">
    <source>
        <dbReference type="Proteomes" id="UP000199101"/>
    </source>
</evidence>
<gene>
    <name evidence="2" type="ORF">GA0061103_0872</name>
</gene>
<dbReference type="Pfam" id="PF03596">
    <property type="entry name" value="Cad"/>
    <property type="match status" value="1"/>
</dbReference>
<evidence type="ECO:0000256" key="1">
    <source>
        <dbReference type="SAM" id="Phobius"/>
    </source>
</evidence>
<evidence type="ECO:0000313" key="2">
    <source>
        <dbReference type="EMBL" id="SCB50620.1"/>
    </source>
</evidence>
<proteinExistence type="predicted"/>
<feature type="transmembrane region" description="Helical" evidence="1">
    <location>
        <begin position="179"/>
        <end position="202"/>
    </location>
</feature>
<keyword evidence="1" id="KW-0812">Transmembrane</keyword>
<feature type="transmembrane region" description="Helical" evidence="1">
    <location>
        <begin position="6"/>
        <end position="30"/>
    </location>
</feature>
<dbReference type="Proteomes" id="UP000199101">
    <property type="component" value="Unassembled WGS sequence"/>
</dbReference>
<dbReference type="OrthoDB" id="7995400at2"/>